<feature type="short sequence motif" description="TonB C-terminal box" evidence="10">
    <location>
        <begin position="711"/>
        <end position="728"/>
    </location>
</feature>
<evidence type="ECO:0000256" key="9">
    <source>
        <dbReference type="PROSITE-ProRule" id="PRU01360"/>
    </source>
</evidence>
<keyword evidence="15" id="KW-0675">Receptor</keyword>
<evidence type="ECO:0000256" key="8">
    <source>
        <dbReference type="ARBA" id="ARBA00023237"/>
    </source>
</evidence>
<protein>
    <submittedName>
        <fullName evidence="15">TonB-dependent receptor</fullName>
    </submittedName>
</protein>
<keyword evidence="8 9" id="KW-0998">Cell outer membrane</keyword>
<keyword evidence="2 9" id="KW-0813">Transport</keyword>
<gene>
    <name evidence="15" type="ORF">L2725_01825</name>
</gene>
<feature type="chain" id="PRO_5046505927" evidence="12">
    <location>
        <begin position="27"/>
        <end position="728"/>
    </location>
</feature>
<dbReference type="InterPro" id="IPR037066">
    <property type="entry name" value="Plug_dom_sf"/>
</dbReference>
<dbReference type="PROSITE" id="PS01156">
    <property type="entry name" value="TONB_DEPENDENT_REC_2"/>
    <property type="match status" value="1"/>
</dbReference>
<dbReference type="SUPFAM" id="SSF56935">
    <property type="entry name" value="Porins"/>
    <property type="match status" value="1"/>
</dbReference>
<keyword evidence="7 9" id="KW-0472">Membrane</keyword>
<dbReference type="InterPro" id="IPR010917">
    <property type="entry name" value="TonB_rcpt_CS"/>
</dbReference>
<evidence type="ECO:0000256" key="2">
    <source>
        <dbReference type="ARBA" id="ARBA00022448"/>
    </source>
</evidence>
<evidence type="ECO:0000259" key="13">
    <source>
        <dbReference type="Pfam" id="PF00593"/>
    </source>
</evidence>
<keyword evidence="5 12" id="KW-0732">Signal</keyword>
<sequence length="728" mass="79731">MSVYKKLPLSMVATALMGALSAPAIADDKEASVIDTITIFGSKNPLDATPGSAYELTQAELDNFKYTDIMRTLSTVPGVYIQEEDGYGLRPNIGMRGTGQNRSEKITVMEDGVIAAPAPYASPAAYYFPTPGRMESIEVLKGSSTIKYGPRTTGGVVNLLSRQIPEEEMAGKVDVALGQDGFGKLHAYGGGQGEQVGAVVEVFRYQADGFRDINHIGGDTGFDKTDALAKVRFSSAKDARFNQELEIKLKYSEETSNETYMGLTAADYASSPYSRYSASAKDQMNTEHKQIQLTHAIDLSSDVTLGTIAYYNDFHRNWYKTSKVNGLSLSKGGIDAAAAFDTTPGSDPLNVDIKANNRSYLSQGIQTELNVFLGDHELAFGARLHEDEMDRYQWVDKFQLDSSYQWSLNEAGVPGTDSNRIDSANALALYVQDKFTLGDVSILAGLRYEDIETRREDWGKNDPARVGTPGKDVKNSFDALLPALAATWQLNDDLLLLAGVQKGFAPAAPGNADKDIEESWNYEFGGRYNAGEFSLEAVAFYSDYSNMHGNCTAAQGCDDDNIGNQYNAGEVDVKGLELSSGYDFNAGGNITFPVKLSYTYTKAEFANDFSSDFDTWGDVEKGYELPYLPENQLYLAVGAKAETWELTLAGRYTSDIRTKAGEGSIPNDELIESKTVVDLSARYYIGENQEVYLLGENLFDETYMTTRVHGSIFSGKPRSFIVGYSLQF</sequence>
<keyword evidence="3 9" id="KW-1134">Transmembrane beta strand</keyword>
<evidence type="ECO:0000256" key="6">
    <source>
        <dbReference type="ARBA" id="ARBA00023077"/>
    </source>
</evidence>
<dbReference type="Gene3D" id="2.170.130.10">
    <property type="entry name" value="TonB-dependent receptor, plug domain"/>
    <property type="match status" value="1"/>
</dbReference>
<evidence type="ECO:0000256" key="3">
    <source>
        <dbReference type="ARBA" id="ARBA00022452"/>
    </source>
</evidence>
<dbReference type="InterPro" id="IPR000531">
    <property type="entry name" value="Beta-barrel_TonB"/>
</dbReference>
<evidence type="ECO:0000256" key="7">
    <source>
        <dbReference type="ARBA" id="ARBA00023136"/>
    </source>
</evidence>
<dbReference type="EMBL" id="JAKIKT010000001">
    <property type="protein sequence ID" value="MCL2912532.1"/>
    <property type="molecule type" value="Genomic_DNA"/>
</dbReference>
<dbReference type="Pfam" id="PF07715">
    <property type="entry name" value="Plug"/>
    <property type="match status" value="1"/>
</dbReference>
<evidence type="ECO:0000256" key="12">
    <source>
        <dbReference type="SAM" id="SignalP"/>
    </source>
</evidence>
<keyword evidence="4 9" id="KW-0812">Transmembrane</keyword>
<dbReference type="PANTHER" id="PTHR30442">
    <property type="entry name" value="IRON III DICITRATE TRANSPORT PROTEIN FECA"/>
    <property type="match status" value="1"/>
</dbReference>
<evidence type="ECO:0000313" key="16">
    <source>
        <dbReference type="Proteomes" id="UP001202831"/>
    </source>
</evidence>
<evidence type="ECO:0000259" key="14">
    <source>
        <dbReference type="Pfam" id="PF07715"/>
    </source>
</evidence>
<evidence type="ECO:0000256" key="4">
    <source>
        <dbReference type="ARBA" id="ARBA00022692"/>
    </source>
</evidence>
<evidence type="ECO:0000256" key="11">
    <source>
        <dbReference type="RuleBase" id="RU003357"/>
    </source>
</evidence>
<dbReference type="Gene3D" id="2.40.170.20">
    <property type="entry name" value="TonB-dependent receptor, beta-barrel domain"/>
    <property type="match status" value="1"/>
</dbReference>
<name>A0ABT0N420_9GAMM</name>
<dbReference type="PANTHER" id="PTHR30442:SF0">
    <property type="entry name" value="FE(3+) DICITRATE TRANSPORT PROTEIN FECA"/>
    <property type="match status" value="1"/>
</dbReference>
<dbReference type="Proteomes" id="UP001202831">
    <property type="component" value="Unassembled WGS sequence"/>
</dbReference>
<organism evidence="15 16">
    <name type="scientific">Shewanella corallii</name>
    <dbReference type="NCBI Taxonomy" id="560080"/>
    <lineage>
        <taxon>Bacteria</taxon>
        <taxon>Pseudomonadati</taxon>
        <taxon>Pseudomonadota</taxon>
        <taxon>Gammaproteobacteria</taxon>
        <taxon>Alteromonadales</taxon>
        <taxon>Shewanellaceae</taxon>
        <taxon>Shewanella</taxon>
    </lineage>
</organism>
<feature type="signal peptide" evidence="12">
    <location>
        <begin position="1"/>
        <end position="26"/>
    </location>
</feature>
<feature type="domain" description="TonB-dependent receptor plug" evidence="14">
    <location>
        <begin position="47"/>
        <end position="156"/>
    </location>
</feature>
<dbReference type="PROSITE" id="PS52016">
    <property type="entry name" value="TONB_DEPENDENT_REC_3"/>
    <property type="match status" value="1"/>
</dbReference>
<dbReference type="InterPro" id="IPR012910">
    <property type="entry name" value="Plug_dom"/>
</dbReference>
<evidence type="ECO:0000256" key="10">
    <source>
        <dbReference type="PROSITE-ProRule" id="PRU10144"/>
    </source>
</evidence>
<comment type="subcellular location">
    <subcellularLocation>
        <location evidence="1 9">Cell outer membrane</location>
        <topology evidence="1 9">Multi-pass membrane protein</topology>
    </subcellularLocation>
</comment>
<proteinExistence type="inferred from homology"/>
<keyword evidence="16" id="KW-1185">Reference proteome</keyword>
<comment type="similarity">
    <text evidence="9 11">Belongs to the TonB-dependent receptor family.</text>
</comment>
<reference evidence="15 16" key="1">
    <citation type="submission" date="2022-01" db="EMBL/GenBank/DDBJ databases">
        <title>Whole genome-based taxonomy of the Shewanellaceae.</title>
        <authorList>
            <person name="Martin-Rodriguez A.J."/>
        </authorList>
    </citation>
    <scope>NUCLEOTIDE SEQUENCE [LARGE SCALE GENOMIC DNA]</scope>
    <source>
        <strain evidence="15 16">DSM 21332</strain>
    </source>
</reference>
<dbReference type="InterPro" id="IPR036942">
    <property type="entry name" value="Beta-barrel_TonB_sf"/>
</dbReference>
<dbReference type="Pfam" id="PF00593">
    <property type="entry name" value="TonB_dep_Rec_b-barrel"/>
    <property type="match status" value="1"/>
</dbReference>
<evidence type="ECO:0000256" key="1">
    <source>
        <dbReference type="ARBA" id="ARBA00004571"/>
    </source>
</evidence>
<dbReference type="RefSeq" id="WP_249247358.1">
    <property type="nucleotide sequence ID" value="NZ_JAKIKT010000001.1"/>
</dbReference>
<accession>A0ABT0N420</accession>
<comment type="caution">
    <text evidence="15">The sequence shown here is derived from an EMBL/GenBank/DDBJ whole genome shotgun (WGS) entry which is preliminary data.</text>
</comment>
<keyword evidence="6 11" id="KW-0798">TonB box</keyword>
<evidence type="ECO:0000313" key="15">
    <source>
        <dbReference type="EMBL" id="MCL2912532.1"/>
    </source>
</evidence>
<feature type="domain" description="TonB-dependent receptor-like beta-barrel" evidence="13">
    <location>
        <begin position="269"/>
        <end position="698"/>
    </location>
</feature>
<evidence type="ECO:0000256" key="5">
    <source>
        <dbReference type="ARBA" id="ARBA00022729"/>
    </source>
</evidence>
<dbReference type="InterPro" id="IPR039426">
    <property type="entry name" value="TonB-dep_rcpt-like"/>
</dbReference>